<dbReference type="Proteomes" id="UP000005167">
    <property type="component" value="Unassembled WGS sequence"/>
</dbReference>
<reference evidence="1 2" key="1">
    <citation type="journal article" date="2011" name="ISME J.">
        <title>The endosymbionts of the deep-sea tubeworms Riftia pachyptila and Tevnia jerichonana share an identical physiology as revealed by proteogenomic analyses.</title>
        <authorList>
            <person name="Gardebrecht A."/>
            <person name="Markert S."/>
            <person name="Felbeck H."/>
            <person name="Thuermer A."/>
            <person name="Albrecht D."/>
            <person name="Wollherr A."/>
            <person name="Kabisch J."/>
            <person name="Lehmann R."/>
            <person name="Daniel R."/>
            <person name="Liesegang H."/>
            <person name="Hecker M."/>
            <person name="Sievert S.M."/>
            <person name="Schweder T."/>
        </authorList>
    </citation>
    <scope>NUCLEOTIDE SEQUENCE [LARGE SCALE GENOMIC DNA]</scope>
</reference>
<gene>
    <name evidence="1" type="ORF">TevJSym_aq00190</name>
</gene>
<name>G2FGG0_9GAMM</name>
<organism evidence="1 2">
    <name type="scientific">endosymbiont of Tevnia jerichonana</name>
    <name type="common">vent Tica</name>
    <dbReference type="NCBI Taxonomy" id="1049564"/>
    <lineage>
        <taxon>Bacteria</taxon>
        <taxon>Pseudomonadati</taxon>
        <taxon>Pseudomonadota</taxon>
        <taxon>Gammaproteobacteria</taxon>
        <taxon>sulfur-oxidizing symbionts</taxon>
    </lineage>
</organism>
<dbReference type="eggNOG" id="COG1943">
    <property type="taxonomic scope" value="Bacteria"/>
</dbReference>
<proteinExistence type="predicted"/>
<protein>
    <recommendedName>
        <fullName evidence="3">Transposase</fullName>
    </recommendedName>
</protein>
<evidence type="ECO:0000313" key="1">
    <source>
        <dbReference type="EMBL" id="EGW54071.1"/>
    </source>
</evidence>
<evidence type="ECO:0008006" key="3">
    <source>
        <dbReference type="Google" id="ProtNLM"/>
    </source>
</evidence>
<keyword evidence="2" id="KW-1185">Reference proteome</keyword>
<dbReference type="EMBL" id="AFZB01000017">
    <property type="protein sequence ID" value="EGW54071.1"/>
    <property type="molecule type" value="Genomic_DNA"/>
</dbReference>
<evidence type="ECO:0000313" key="2">
    <source>
        <dbReference type="Proteomes" id="UP000005167"/>
    </source>
</evidence>
<comment type="caution">
    <text evidence="1">The sequence shown here is derived from an EMBL/GenBank/DDBJ whole genome shotgun (WGS) entry which is preliminary data.</text>
</comment>
<dbReference type="AlphaFoldDB" id="G2FGG0"/>
<accession>G2FGG0</accession>
<sequence length="45" mass="5366">MLGKAFWAKKYFCATARQMTEELIKECLDHHFEPNSSDIFRMEPD</sequence>